<dbReference type="Proteomes" id="UP000192727">
    <property type="component" value="Chromosome"/>
</dbReference>
<sequence>MINAGIGLCFGILILITAIKHLIDALRMKTVSTDDIVNDFNWSPEHVVLVFGSIYIGSWIKGANIDLFSDGVLNTFYIVFGIESIVYWFKNKPLGLFLEHKKGIKLIIMLLFGLSVGLLF</sequence>
<dbReference type="AlphaFoldDB" id="A0A1U9YLX2"/>
<dbReference type="EMBL" id="CP020557">
    <property type="protein sequence ID" value="ARF67797.1"/>
    <property type="molecule type" value="Genomic_DNA"/>
</dbReference>
<proteinExistence type="predicted"/>
<protein>
    <submittedName>
        <fullName evidence="1">Uncharacterized protein</fullName>
    </submittedName>
</protein>
<gene>
    <name evidence="1" type="ORF">B7C51_08080</name>
</gene>
<organism evidence="1 2">
    <name type="scientific">Paenibacillus larvae subsp. pulvifaciens</name>
    <dbReference type="NCBI Taxonomy" id="1477"/>
    <lineage>
        <taxon>Bacteria</taxon>
        <taxon>Bacillati</taxon>
        <taxon>Bacillota</taxon>
        <taxon>Bacilli</taxon>
        <taxon>Bacillales</taxon>
        <taxon>Paenibacillaceae</taxon>
        <taxon>Paenibacillus</taxon>
    </lineage>
</organism>
<name>A0A1U9YLX2_9BACL</name>
<dbReference type="GeneID" id="64220370"/>
<evidence type="ECO:0000313" key="2">
    <source>
        <dbReference type="Proteomes" id="UP000192727"/>
    </source>
</evidence>
<evidence type="ECO:0000313" key="1">
    <source>
        <dbReference type="EMBL" id="ARF67797.1"/>
    </source>
</evidence>
<dbReference type="RefSeq" id="WP_077996029.1">
    <property type="nucleotide sequence ID" value="NZ_CP019794.1"/>
</dbReference>
<accession>A0A1U9YLX2</accession>
<reference evidence="1 2" key="1">
    <citation type="submission" date="2017-03" db="EMBL/GenBank/DDBJ databases">
        <title>Paenibacillus larvae genome sequencing.</title>
        <authorList>
            <person name="Dingman D.W."/>
        </authorList>
    </citation>
    <scope>NUCLEOTIDE SEQUENCE [LARGE SCALE GENOMIC DNA]</scope>
    <source>
        <strain evidence="1 2">SAG 10367</strain>
    </source>
</reference>